<dbReference type="Pfam" id="PF01755">
    <property type="entry name" value="Glyco_transf_25"/>
    <property type="match status" value="1"/>
</dbReference>
<evidence type="ECO:0000259" key="1">
    <source>
        <dbReference type="Pfam" id="PF01755"/>
    </source>
</evidence>
<accession>A0A2T4J8U7</accession>
<proteinExistence type="predicted"/>
<dbReference type="InterPro" id="IPR002654">
    <property type="entry name" value="Glyco_trans_25"/>
</dbReference>
<feature type="domain" description="Glycosyl transferase family 25" evidence="1">
    <location>
        <begin position="12"/>
        <end position="122"/>
    </location>
</feature>
<protein>
    <recommendedName>
        <fullName evidence="1">Glycosyl transferase family 25 domain-containing protein</fullName>
    </recommendedName>
</protein>
<dbReference type="Proteomes" id="UP000241362">
    <property type="component" value="Unassembled WGS sequence"/>
</dbReference>
<evidence type="ECO:0000313" key="2">
    <source>
        <dbReference type="EMBL" id="PTE14319.1"/>
    </source>
</evidence>
<comment type="caution">
    <text evidence="2">The sequence shown here is derived from an EMBL/GenBank/DDBJ whole genome shotgun (WGS) entry which is preliminary data.</text>
</comment>
<dbReference type="EMBL" id="PZKE01000008">
    <property type="protein sequence ID" value="PTE14319.1"/>
    <property type="molecule type" value="Genomic_DNA"/>
</dbReference>
<dbReference type="AlphaFoldDB" id="A0A2T4J8U7"/>
<dbReference type="InterPro" id="IPR029044">
    <property type="entry name" value="Nucleotide-diphossugar_trans"/>
</dbReference>
<keyword evidence="3" id="KW-1185">Reference proteome</keyword>
<dbReference type="CDD" id="cd06532">
    <property type="entry name" value="Glyco_transf_25"/>
    <property type="match status" value="1"/>
</dbReference>
<organism evidence="2 3">
    <name type="scientific">Fuscovulum blasticum DSM 2131</name>
    <dbReference type="NCBI Taxonomy" id="1188250"/>
    <lineage>
        <taxon>Bacteria</taxon>
        <taxon>Pseudomonadati</taxon>
        <taxon>Pseudomonadota</taxon>
        <taxon>Alphaproteobacteria</taxon>
        <taxon>Rhodobacterales</taxon>
        <taxon>Paracoccaceae</taxon>
        <taxon>Pseudogemmobacter</taxon>
    </lineage>
</organism>
<sequence length="259" mass="29456">MERSGVSRPPVPIFVISLTRATERRARIAAEFAQAGLDYTLFDGIDGRAEEARLLAQTDLPGWHRFMGGPISAGHMGCYASHVALWAQIGAGPDPVVLICEDDVTFDPDFPQALQAALDMADGWDICRFARLRAKGALTQRRQGKWRLNAYWGRFTGNACYLIKRDLAARLARDFWPIRRAHDHELNRFFAHDFRLMGLEPFTARPEDRGESYITGTAMAEATKFPALRRLPHYAHKAANYLRRITWLIRHRMLPPPRS</sequence>
<evidence type="ECO:0000313" key="3">
    <source>
        <dbReference type="Proteomes" id="UP000241362"/>
    </source>
</evidence>
<reference evidence="2 3" key="1">
    <citation type="submission" date="2018-03" db="EMBL/GenBank/DDBJ databases">
        <title>Rhodobacter blasticus.</title>
        <authorList>
            <person name="Meyer T.E."/>
            <person name="Miller S."/>
            <person name="Lodha T."/>
            <person name="Gandham S."/>
            <person name="Chintalapati S."/>
            <person name="Chintalapati V.R."/>
        </authorList>
    </citation>
    <scope>NUCLEOTIDE SEQUENCE [LARGE SCALE GENOMIC DNA]</scope>
    <source>
        <strain evidence="2 3">DSM 2131</strain>
    </source>
</reference>
<dbReference type="SUPFAM" id="SSF53448">
    <property type="entry name" value="Nucleotide-diphospho-sugar transferases"/>
    <property type="match status" value="1"/>
</dbReference>
<name>A0A2T4J8U7_FUSBL</name>
<gene>
    <name evidence="2" type="ORF">C5F44_10000</name>
</gene>